<reference evidence="1" key="1">
    <citation type="journal article" date="2021" name="Proc. Natl. Acad. Sci. U.S.A.">
        <title>A Catalog of Tens of Thousands of Viruses from Human Metagenomes Reveals Hidden Associations with Chronic Diseases.</title>
        <authorList>
            <person name="Tisza M.J."/>
            <person name="Buck C.B."/>
        </authorList>
    </citation>
    <scope>NUCLEOTIDE SEQUENCE</scope>
    <source>
        <strain evidence="1">CtHMa1</strain>
    </source>
</reference>
<proteinExistence type="predicted"/>
<organism evidence="1">
    <name type="scientific">Myoviridae sp. ctHMa1</name>
    <dbReference type="NCBI Taxonomy" id="2827671"/>
    <lineage>
        <taxon>Viruses</taxon>
        <taxon>Duplodnaviria</taxon>
        <taxon>Heunggongvirae</taxon>
        <taxon>Uroviricota</taxon>
        <taxon>Caudoviricetes</taxon>
    </lineage>
</organism>
<sequence length="120" mass="12919">MQEADILAETYWDTVTVYRPFKDTLPSGESVFKSGAEGKMVYQDVPCALSSHSGGALAQSSSTASADTSYSLFVRPEIDILENDFLVISRLGKAIEALAGAAERQPSHNNVPVRLDDPVV</sequence>
<evidence type="ECO:0000313" key="1">
    <source>
        <dbReference type="EMBL" id="DAF49904.1"/>
    </source>
</evidence>
<protein>
    <submittedName>
        <fullName evidence="1">Uncharacterized protein</fullName>
    </submittedName>
</protein>
<dbReference type="EMBL" id="BK032590">
    <property type="protein sequence ID" value="DAF49904.1"/>
    <property type="molecule type" value="Genomic_DNA"/>
</dbReference>
<name>A0A8S5SG53_9CAUD</name>
<accession>A0A8S5SG53</accession>